<keyword evidence="1" id="KW-1133">Transmembrane helix</keyword>
<proteinExistence type="predicted"/>
<keyword evidence="4" id="KW-1185">Reference proteome</keyword>
<gene>
    <name evidence="3" type="ORF">BO71DRAFT_399883</name>
</gene>
<protein>
    <submittedName>
        <fullName evidence="3">Purine and uridine phosphorylase</fullName>
    </submittedName>
</protein>
<keyword evidence="1" id="KW-0812">Transmembrane</keyword>
<dbReference type="Gene3D" id="3.40.50.1580">
    <property type="entry name" value="Nucleoside phosphorylase domain"/>
    <property type="match status" value="1"/>
</dbReference>
<name>A0A319DYC0_9EURO</name>
<dbReference type="VEuPathDB" id="FungiDB:BO71DRAFT_399883"/>
<dbReference type="InterPro" id="IPR053137">
    <property type="entry name" value="NLR-like"/>
</dbReference>
<dbReference type="InterPro" id="IPR035994">
    <property type="entry name" value="Nucleoside_phosphorylase_sf"/>
</dbReference>
<dbReference type="InterPro" id="IPR000845">
    <property type="entry name" value="Nucleoside_phosphorylase_d"/>
</dbReference>
<sequence length="353" mass="38960">MTATKDQRYIRKRLHHEAYTIGWICALPKELTAARAMLDEEHKSLPTPHNNPSIYIFGSIGGHNIVLVCLPNTGTTAAAIAAASMLLTFQSIKFGLIVGIGGGIPPKVKLGDVVVSQPVSQYNGVVQWDMGKLEDGGRTVQTGSLNRPPKALLDAMDKLKGDHDTYGTRIPQYLLDVEKKYPRLAPRYTRSDSLTDPRLVPRSSFFSRVMISLLYILWNTLVVFVEYFLGSGTLFPVYNRIRQTRAGAEGQKSRHVQVHHGLIASGNRVIKDAKARDALDKTFGGHLLCVEMEAAGVMNNFPCIVIRGICDYADSEKNKDWQEYAAAVAAAYAKELLECLQPNVVNIQNSATF</sequence>
<feature type="domain" description="Nucleoside phosphorylase" evidence="2">
    <location>
        <begin position="250"/>
        <end position="337"/>
    </location>
</feature>
<feature type="transmembrane region" description="Helical" evidence="1">
    <location>
        <begin position="213"/>
        <end position="235"/>
    </location>
</feature>
<dbReference type="OrthoDB" id="1577640at2759"/>
<evidence type="ECO:0000313" key="4">
    <source>
        <dbReference type="Proteomes" id="UP000247810"/>
    </source>
</evidence>
<dbReference type="PANTHER" id="PTHR46082">
    <property type="entry name" value="ATP/GTP-BINDING PROTEIN-RELATED"/>
    <property type="match status" value="1"/>
</dbReference>
<organism evidence="3 4">
    <name type="scientific">Aspergillus ellipticus CBS 707.79</name>
    <dbReference type="NCBI Taxonomy" id="1448320"/>
    <lineage>
        <taxon>Eukaryota</taxon>
        <taxon>Fungi</taxon>
        <taxon>Dikarya</taxon>
        <taxon>Ascomycota</taxon>
        <taxon>Pezizomycotina</taxon>
        <taxon>Eurotiomycetes</taxon>
        <taxon>Eurotiomycetidae</taxon>
        <taxon>Eurotiales</taxon>
        <taxon>Aspergillaceae</taxon>
        <taxon>Aspergillus</taxon>
        <taxon>Aspergillus subgen. Circumdati</taxon>
    </lineage>
</organism>
<dbReference type="AlphaFoldDB" id="A0A319DYC0"/>
<evidence type="ECO:0000256" key="1">
    <source>
        <dbReference type="SAM" id="Phobius"/>
    </source>
</evidence>
<dbReference type="PANTHER" id="PTHR46082:SF11">
    <property type="entry name" value="AAA+ ATPASE DOMAIN-CONTAINING PROTEIN-RELATED"/>
    <property type="match status" value="1"/>
</dbReference>
<reference evidence="3 4" key="1">
    <citation type="submission" date="2018-02" db="EMBL/GenBank/DDBJ databases">
        <title>The genomes of Aspergillus section Nigri reveals drivers in fungal speciation.</title>
        <authorList>
            <consortium name="DOE Joint Genome Institute"/>
            <person name="Vesth T.C."/>
            <person name="Nybo J."/>
            <person name="Theobald S."/>
            <person name="Brandl J."/>
            <person name="Frisvad J.C."/>
            <person name="Nielsen K.F."/>
            <person name="Lyhne E.K."/>
            <person name="Kogle M.E."/>
            <person name="Kuo A."/>
            <person name="Riley R."/>
            <person name="Clum A."/>
            <person name="Nolan M."/>
            <person name="Lipzen A."/>
            <person name="Salamov A."/>
            <person name="Henrissat B."/>
            <person name="Wiebenga A."/>
            <person name="De vries R.P."/>
            <person name="Grigoriev I.V."/>
            <person name="Mortensen U.H."/>
            <person name="Andersen M.R."/>
            <person name="Baker S.E."/>
        </authorList>
    </citation>
    <scope>NUCLEOTIDE SEQUENCE [LARGE SCALE GENOMIC DNA]</scope>
    <source>
        <strain evidence="3 4">CBS 707.79</strain>
    </source>
</reference>
<keyword evidence="1" id="KW-0472">Membrane</keyword>
<dbReference type="EMBL" id="KZ825897">
    <property type="protein sequence ID" value="PYH93218.1"/>
    <property type="molecule type" value="Genomic_DNA"/>
</dbReference>
<accession>A0A319DYC0</accession>
<dbReference type="GO" id="GO:0009116">
    <property type="term" value="P:nucleoside metabolic process"/>
    <property type="evidence" value="ECO:0007669"/>
    <property type="project" value="InterPro"/>
</dbReference>
<dbReference type="Proteomes" id="UP000247810">
    <property type="component" value="Unassembled WGS sequence"/>
</dbReference>
<dbReference type="SUPFAM" id="SSF53167">
    <property type="entry name" value="Purine and uridine phosphorylases"/>
    <property type="match status" value="1"/>
</dbReference>
<evidence type="ECO:0000259" key="2">
    <source>
        <dbReference type="Pfam" id="PF01048"/>
    </source>
</evidence>
<dbReference type="GO" id="GO:0003824">
    <property type="term" value="F:catalytic activity"/>
    <property type="evidence" value="ECO:0007669"/>
    <property type="project" value="InterPro"/>
</dbReference>
<dbReference type="STRING" id="1448320.A0A319DYC0"/>
<evidence type="ECO:0000313" key="3">
    <source>
        <dbReference type="EMBL" id="PYH93218.1"/>
    </source>
</evidence>
<feature type="domain" description="Nucleoside phosphorylase" evidence="2">
    <location>
        <begin position="20"/>
        <end position="127"/>
    </location>
</feature>
<dbReference type="Pfam" id="PF01048">
    <property type="entry name" value="PNP_UDP_1"/>
    <property type="match status" value="2"/>
</dbReference>